<dbReference type="Proteomes" id="UP001500101">
    <property type="component" value="Unassembled WGS sequence"/>
</dbReference>
<evidence type="ECO:0000313" key="3">
    <source>
        <dbReference type="Proteomes" id="UP001500101"/>
    </source>
</evidence>
<feature type="domain" description="N-acetyltransferase" evidence="1">
    <location>
        <begin position="11"/>
        <end position="96"/>
    </location>
</feature>
<keyword evidence="3" id="KW-1185">Reference proteome</keyword>
<dbReference type="Pfam" id="PF14542">
    <property type="entry name" value="Acetyltransf_CG"/>
    <property type="match status" value="1"/>
</dbReference>
<proteinExistence type="predicted"/>
<organism evidence="2 3">
    <name type="scientific">Sphingobacterium kyonggiense</name>
    <dbReference type="NCBI Taxonomy" id="714075"/>
    <lineage>
        <taxon>Bacteria</taxon>
        <taxon>Pseudomonadati</taxon>
        <taxon>Bacteroidota</taxon>
        <taxon>Sphingobacteriia</taxon>
        <taxon>Sphingobacteriales</taxon>
        <taxon>Sphingobacteriaceae</taxon>
        <taxon>Sphingobacterium</taxon>
    </lineage>
</organism>
<dbReference type="PROSITE" id="PS51729">
    <property type="entry name" value="GNAT_YJDJ"/>
    <property type="match status" value="1"/>
</dbReference>
<dbReference type="InterPro" id="IPR016181">
    <property type="entry name" value="Acyl_CoA_acyltransferase"/>
</dbReference>
<dbReference type="SUPFAM" id="SSF55729">
    <property type="entry name" value="Acyl-CoA N-acyltransferases (Nat)"/>
    <property type="match status" value="1"/>
</dbReference>
<accession>A0ABP7YR10</accession>
<evidence type="ECO:0000313" key="2">
    <source>
        <dbReference type="EMBL" id="GAA4139571.1"/>
    </source>
</evidence>
<comment type="caution">
    <text evidence="2">The sequence shown here is derived from an EMBL/GenBank/DDBJ whole genome shotgun (WGS) entry which is preliminary data.</text>
</comment>
<dbReference type="PANTHER" id="PTHR31435:SF10">
    <property type="entry name" value="BSR4717 PROTEIN"/>
    <property type="match status" value="1"/>
</dbReference>
<dbReference type="PANTHER" id="PTHR31435">
    <property type="entry name" value="PROTEIN NATD1"/>
    <property type="match status" value="1"/>
</dbReference>
<dbReference type="EMBL" id="BAAAZI010000007">
    <property type="protein sequence ID" value="GAA4139571.1"/>
    <property type="molecule type" value="Genomic_DNA"/>
</dbReference>
<protein>
    <recommendedName>
        <fullName evidence="1">N-acetyltransferase domain-containing protein</fullName>
    </recommendedName>
</protein>
<sequence length="111" mass="12461">MKAQFIEIPLTKNEDKQRFELTYEGHIAFIDYKETSSTIALIHTEAPAALSGTGAAAALVEKTLKFIKEAGKTVSPYCPYVYAFILKNPEWKSLVSPRFPKYDELMNDAKA</sequence>
<dbReference type="RefSeq" id="WP_344674351.1">
    <property type="nucleotide sequence ID" value="NZ_BAAAZI010000007.1"/>
</dbReference>
<dbReference type="InterPro" id="IPR031165">
    <property type="entry name" value="GNAT_YJDJ"/>
</dbReference>
<name>A0ABP7YR10_9SPHI</name>
<dbReference type="Gene3D" id="3.40.630.30">
    <property type="match status" value="1"/>
</dbReference>
<reference evidence="3" key="1">
    <citation type="journal article" date="2019" name="Int. J. Syst. Evol. Microbiol.">
        <title>The Global Catalogue of Microorganisms (GCM) 10K type strain sequencing project: providing services to taxonomists for standard genome sequencing and annotation.</title>
        <authorList>
            <consortium name="The Broad Institute Genomics Platform"/>
            <consortium name="The Broad Institute Genome Sequencing Center for Infectious Disease"/>
            <person name="Wu L."/>
            <person name="Ma J."/>
        </authorList>
    </citation>
    <scope>NUCLEOTIDE SEQUENCE [LARGE SCALE GENOMIC DNA]</scope>
    <source>
        <strain evidence="3">JCM 16704</strain>
    </source>
</reference>
<dbReference type="InterPro" id="IPR045057">
    <property type="entry name" value="Gcn5-rel_NAT"/>
</dbReference>
<gene>
    <name evidence="2" type="ORF">GCM10022216_17820</name>
</gene>
<evidence type="ECO:0000259" key="1">
    <source>
        <dbReference type="PROSITE" id="PS51729"/>
    </source>
</evidence>